<sequence length="147" mass="16704">MFTMEDQEHYLIDAFKSGIKSYLTKSVARDELIFAIGQVNQGKYYMCTQLASRLTLLFLKGTEMASLIVEPNIEFSGREMEVLQLIADGCTNQEIADQLFTSKRTVEGHRQSMINKTGVRNTPALVKYAMRYNLMKTREDATRSTGT</sequence>
<evidence type="ECO:0000256" key="3">
    <source>
        <dbReference type="ARBA" id="ARBA00023163"/>
    </source>
</evidence>
<accession>A0A494W738</accession>
<dbReference type="PRINTS" id="PR00038">
    <property type="entry name" value="HTHLUXR"/>
</dbReference>
<feature type="domain" description="HTH luxR-type" evidence="5">
    <location>
        <begin position="68"/>
        <end position="133"/>
    </location>
</feature>
<feature type="domain" description="Response regulatory" evidence="6">
    <location>
        <begin position="1"/>
        <end position="40"/>
    </location>
</feature>
<dbReference type="AlphaFoldDB" id="A0A494W738"/>
<dbReference type="OrthoDB" id="9797341at2"/>
<dbReference type="PANTHER" id="PTHR44688">
    <property type="entry name" value="DNA-BINDING TRANSCRIPTIONAL ACTIVATOR DEVR_DOSR"/>
    <property type="match status" value="1"/>
</dbReference>
<dbReference type="Proteomes" id="UP000270046">
    <property type="component" value="Chromosome"/>
</dbReference>
<keyword evidence="3" id="KW-0804">Transcription</keyword>
<dbReference type="InterPro" id="IPR000792">
    <property type="entry name" value="Tscrpt_reg_LuxR_C"/>
</dbReference>
<organism evidence="7 8">
    <name type="scientific">Mucilaginibacter celer</name>
    <dbReference type="NCBI Taxonomy" id="2305508"/>
    <lineage>
        <taxon>Bacteria</taxon>
        <taxon>Pseudomonadati</taxon>
        <taxon>Bacteroidota</taxon>
        <taxon>Sphingobacteriia</taxon>
        <taxon>Sphingobacteriales</taxon>
        <taxon>Sphingobacteriaceae</taxon>
        <taxon>Mucilaginibacter</taxon>
    </lineage>
</organism>
<protein>
    <submittedName>
        <fullName evidence="7">DNA-binding response regulator</fullName>
    </submittedName>
</protein>
<evidence type="ECO:0000259" key="5">
    <source>
        <dbReference type="PROSITE" id="PS50043"/>
    </source>
</evidence>
<dbReference type="InterPro" id="IPR011006">
    <property type="entry name" value="CheY-like_superfamily"/>
</dbReference>
<dbReference type="InterPro" id="IPR001789">
    <property type="entry name" value="Sig_transdc_resp-reg_receiver"/>
</dbReference>
<evidence type="ECO:0000259" key="6">
    <source>
        <dbReference type="PROSITE" id="PS50110"/>
    </source>
</evidence>
<reference evidence="7 8" key="1">
    <citation type="submission" date="2018-10" db="EMBL/GenBank/DDBJ databases">
        <title>Genome sequencing of Mucilaginibacter sp. HYN0043.</title>
        <authorList>
            <person name="Kim M."/>
            <person name="Yi H."/>
        </authorList>
    </citation>
    <scope>NUCLEOTIDE SEQUENCE [LARGE SCALE GENOMIC DNA]</scope>
    <source>
        <strain evidence="7 8">HYN0043</strain>
    </source>
</reference>
<dbReference type="KEGG" id="muh:HYN43_007935"/>
<dbReference type="InterPro" id="IPR016032">
    <property type="entry name" value="Sig_transdc_resp-reg_C-effctor"/>
</dbReference>
<name>A0A494W738_9SPHI</name>
<evidence type="ECO:0000313" key="7">
    <source>
        <dbReference type="EMBL" id="AYL99368.1"/>
    </source>
</evidence>
<evidence type="ECO:0000256" key="2">
    <source>
        <dbReference type="ARBA" id="ARBA00023125"/>
    </source>
</evidence>
<dbReference type="Gene3D" id="3.40.50.2300">
    <property type="match status" value="1"/>
</dbReference>
<evidence type="ECO:0000256" key="4">
    <source>
        <dbReference type="PROSITE-ProRule" id="PRU00169"/>
    </source>
</evidence>
<evidence type="ECO:0000313" key="8">
    <source>
        <dbReference type="Proteomes" id="UP000270046"/>
    </source>
</evidence>
<dbReference type="PROSITE" id="PS50043">
    <property type="entry name" value="HTH_LUXR_2"/>
    <property type="match status" value="1"/>
</dbReference>
<dbReference type="EMBL" id="CP032869">
    <property type="protein sequence ID" value="AYL99368.1"/>
    <property type="molecule type" value="Genomic_DNA"/>
</dbReference>
<dbReference type="CDD" id="cd06170">
    <property type="entry name" value="LuxR_C_like"/>
    <property type="match status" value="1"/>
</dbReference>
<dbReference type="GO" id="GO:0003677">
    <property type="term" value="F:DNA binding"/>
    <property type="evidence" value="ECO:0007669"/>
    <property type="project" value="UniProtKB-KW"/>
</dbReference>
<proteinExistence type="predicted"/>
<dbReference type="SMART" id="SM00421">
    <property type="entry name" value="HTH_LUXR"/>
    <property type="match status" value="1"/>
</dbReference>
<dbReference type="SUPFAM" id="SSF52172">
    <property type="entry name" value="CheY-like"/>
    <property type="match status" value="1"/>
</dbReference>
<keyword evidence="8" id="KW-1185">Reference proteome</keyword>
<dbReference type="GO" id="GO:0006355">
    <property type="term" value="P:regulation of DNA-templated transcription"/>
    <property type="evidence" value="ECO:0007669"/>
    <property type="project" value="InterPro"/>
</dbReference>
<comment type="caution">
    <text evidence="4">Lacks conserved residue(s) required for the propagation of feature annotation.</text>
</comment>
<dbReference type="Pfam" id="PF00196">
    <property type="entry name" value="GerE"/>
    <property type="match status" value="1"/>
</dbReference>
<gene>
    <name evidence="7" type="ORF">HYN43_007935</name>
</gene>
<keyword evidence="1" id="KW-0805">Transcription regulation</keyword>
<dbReference type="SUPFAM" id="SSF46894">
    <property type="entry name" value="C-terminal effector domain of the bipartite response regulators"/>
    <property type="match status" value="1"/>
</dbReference>
<evidence type="ECO:0000256" key="1">
    <source>
        <dbReference type="ARBA" id="ARBA00023015"/>
    </source>
</evidence>
<keyword evidence="2 7" id="KW-0238">DNA-binding</keyword>
<dbReference type="GO" id="GO:0000160">
    <property type="term" value="P:phosphorelay signal transduction system"/>
    <property type="evidence" value="ECO:0007669"/>
    <property type="project" value="InterPro"/>
</dbReference>
<dbReference type="PANTHER" id="PTHR44688:SF16">
    <property type="entry name" value="DNA-BINDING TRANSCRIPTIONAL ACTIVATOR DEVR_DOSR"/>
    <property type="match status" value="1"/>
</dbReference>
<dbReference type="PROSITE" id="PS50110">
    <property type="entry name" value="RESPONSE_REGULATORY"/>
    <property type="match status" value="1"/>
</dbReference>